<dbReference type="InterPro" id="IPR050483">
    <property type="entry name" value="CoA-transferase_III_domain"/>
</dbReference>
<organism evidence="2 3">
    <name type="scientific">Mucilaginibacter gracilis</name>
    <dbReference type="NCBI Taxonomy" id="423350"/>
    <lineage>
        <taxon>Bacteria</taxon>
        <taxon>Pseudomonadati</taxon>
        <taxon>Bacteroidota</taxon>
        <taxon>Sphingobacteriia</taxon>
        <taxon>Sphingobacteriales</taxon>
        <taxon>Sphingobacteriaceae</taxon>
        <taxon>Mucilaginibacter</taxon>
    </lineage>
</organism>
<dbReference type="PANTHER" id="PTHR48207:SF4">
    <property type="entry name" value="BLL6097 PROTEIN"/>
    <property type="match status" value="1"/>
</dbReference>
<reference evidence="2 3" key="1">
    <citation type="submission" date="2018-10" db="EMBL/GenBank/DDBJ databases">
        <title>Genomic Encyclopedia of Archaeal and Bacterial Type Strains, Phase II (KMG-II): from individual species to whole genera.</title>
        <authorList>
            <person name="Goeker M."/>
        </authorList>
    </citation>
    <scope>NUCLEOTIDE SEQUENCE [LARGE SCALE GENOMIC DNA]</scope>
    <source>
        <strain evidence="2 3">DSM 18602</strain>
    </source>
</reference>
<dbReference type="Proteomes" id="UP000268007">
    <property type="component" value="Unassembled WGS sequence"/>
</dbReference>
<dbReference type="InterPro" id="IPR003673">
    <property type="entry name" value="CoA-Trfase_fam_III"/>
</dbReference>
<dbReference type="InterPro" id="IPR044855">
    <property type="entry name" value="CoA-Trfase_III_dom3_sf"/>
</dbReference>
<keyword evidence="3" id="KW-1185">Reference proteome</keyword>
<dbReference type="InterPro" id="IPR023606">
    <property type="entry name" value="CoA-Trfase_III_dom_1_sf"/>
</dbReference>
<gene>
    <name evidence="2" type="ORF">BDD43_4604</name>
</gene>
<dbReference type="AlphaFoldDB" id="A0A495J5V0"/>
<dbReference type="SUPFAM" id="SSF89796">
    <property type="entry name" value="CoA-transferase family III (CaiB/BaiF)"/>
    <property type="match status" value="1"/>
</dbReference>
<accession>A0A495J5V0</accession>
<evidence type="ECO:0000313" key="3">
    <source>
        <dbReference type="Proteomes" id="UP000268007"/>
    </source>
</evidence>
<comment type="caution">
    <text evidence="2">The sequence shown here is derived from an EMBL/GenBank/DDBJ whole genome shotgun (WGS) entry which is preliminary data.</text>
</comment>
<sequence length="384" mass="42225">MIKPLEGLLVLEFAQFMAAPTAGLRLADLGARVIKIERPVKGEAGRQIAIRNIFVNGDSLVFHTINRNKESYAADLKDPDDMERIKKLIKQADVITHNFRPGVMEKIGLDYESVKAINPRIVYGVVTGYGTKGPWALRPGQDLLIQSLSGLAYLSGTNDAGPVPFGLATADMICGAHFVQGILAALIKRAKTNTGLLVEVSLMESVIDLQFEVITTYLNDGGKLPQRSAVKGNGHAYLSAPYGIYETQDSYLTLAMGDLFKIGKALGVDNLAELYPEKASWFDKRDEIMTLLAEKIKQKTTTKWLSELEAEGIWCSQVLTYKETLEHEGYKVMGMKQEVKLPDGSSLSTTRCPIRINGEKLYSDVAAPRPGAQTEAINLQYNLI</sequence>
<keyword evidence="1 2" id="KW-0808">Transferase</keyword>
<evidence type="ECO:0000313" key="2">
    <source>
        <dbReference type="EMBL" id="RKR84370.1"/>
    </source>
</evidence>
<dbReference type="EMBL" id="RBKU01000001">
    <property type="protein sequence ID" value="RKR84370.1"/>
    <property type="molecule type" value="Genomic_DNA"/>
</dbReference>
<dbReference type="Gene3D" id="3.30.1540.10">
    <property type="entry name" value="formyl-coa transferase, domain 3"/>
    <property type="match status" value="1"/>
</dbReference>
<evidence type="ECO:0000256" key="1">
    <source>
        <dbReference type="ARBA" id="ARBA00022679"/>
    </source>
</evidence>
<name>A0A495J5V0_9SPHI</name>
<dbReference type="Pfam" id="PF02515">
    <property type="entry name" value="CoA_transf_3"/>
    <property type="match status" value="1"/>
</dbReference>
<proteinExistence type="predicted"/>
<protein>
    <submittedName>
        <fullName evidence="2">Crotonobetainyl-CoA:carnitine CoA-transferase CaiB-like acyl-CoA transferase</fullName>
    </submittedName>
</protein>
<dbReference type="PANTHER" id="PTHR48207">
    <property type="entry name" value="SUCCINATE--HYDROXYMETHYLGLUTARATE COA-TRANSFERASE"/>
    <property type="match status" value="1"/>
</dbReference>
<dbReference type="Gene3D" id="3.40.50.10540">
    <property type="entry name" value="Crotonobetainyl-coa:carnitine coa-transferase, domain 1"/>
    <property type="match status" value="1"/>
</dbReference>
<dbReference type="GO" id="GO:0008410">
    <property type="term" value="F:CoA-transferase activity"/>
    <property type="evidence" value="ECO:0007669"/>
    <property type="project" value="TreeGrafter"/>
</dbReference>